<dbReference type="SUPFAM" id="SSF56801">
    <property type="entry name" value="Acetyl-CoA synthetase-like"/>
    <property type="match status" value="1"/>
</dbReference>
<dbReference type="Pfam" id="PF00668">
    <property type="entry name" value="Condensation"/>
    <property type="match status" value="1"/>
</dbReference>
<evidence type="ECO:0000313" key="6">
    <source>
        <dbReference type="Proteomes" id="UP001380290"/>
    </source>
</evidence>
<dbReference type="InterPro" id="IPR010071">
    <property type="entry name" value="AA_adenyl_dom"/>
</dbReference>
<dbReference type="Gene3D" id="3.30.559.10">
    <property type="entry name" value="Chloramphenicol acetyltransferase-like domain"/>
    <property type="match status" value="1"/>
</dbReference>
<dbReference type="Pfam" id="PF13193">
    <property type="entry name" value="AMP-binding_C"/>
    <property type="match status" value="1"/>
</dbReference>
<protein>
    <submittedName>
        <fullName evidence="5">Amino acid adenylation domain-containing protein</fullName>
    </submittedName>
</protein>
<dbReference type="Gene3D" id="3.40.50.980">
    <property type="match status" value="2"/>
</dbReference>
<dbReference type="InterPro" id="IPR001242">
    <property type="entry name" value="Condensation_dom"/>
</dbReference>
<dbReference type="InterPro" id="IPR009081">
    <property type="entry name" value="PP-bd_ACP"/>
</dbReference>
<dbReference type="RefSeq" id="WP_339600689.1">
    <property type="nucleotide sequence ID" value="NZ_JBBHLC010000140.1"/>
</dbReference>
<dbReference type="InterPro" id="IPR000873">
    <property type="entry name" value="AMP-dep_synth/lig_dom"/>
</dbReference>
<comment type="caution">
    <text evidence="5">The sequence shown here is derived from an EMBL/GenBank/DDBJ whole genome shotgun (WGS) entry which is preliminary data.</text>
</comment>
<evidence type="ECO:0000256" key="3">
    <source>
        <dbReference type="ARBA" id="ARBA00022553"/>
    </source>
</evidence>
<dbReference type="Pfam" id="PF00501">
    <property type="entry name" value="AMP-binding"/>
    <property type="match status" value="1"/>
</dbReference>
<dbReference type="InterPro" id="IPR020845">
    <property type="entry name" value="AMP-binding_CS"/>
</dbReference>
<dbReference type="InterPro" id="IPR006162">
    <property type="entry name" value="Ppantetheine_attach_site"/>
</dbReference>
<comment type="cofactor">
    <cofactor evidence="1">
        <name>pantetheine 4'-phosphate</name>
        <dbReference type="ChEBI" id="CHEBI:47942"/>
    </cofactor>
</comment>
<dbReference type="PROSITE" id="PS50075">
    <property type="entry name" value="CARRIER"/>
    <property type="match status" value="1"/>
</dbReference>
<dbReference type="CDD" id="cd17649">
    <property type="entry name" value="A_NRPS_PvdJ-like"/>
    <property type="match status" value="1"/>
</dbReference>
<dbReference type="InterPro" id="IPR045851">
    <property type="entry name" value="AMP-bd_C_sf"/>
</dbReference>
<gene>
    <name evidence="5" type="ORF">V7S98_22775</name>
</gene>
<sequence>MLDQQHARTQQMVERIRGLAGDKRAQLFAKLRQAGVRVERLPIVPALPNDAQVLSFAQQRQWFLWQLEPSGSGYNIASALRLRGRLDLNALQKAFAGLVQRHASLRTMFVQQGDTVQQHVREHLADYFTVLQLEGERTDLLERVRAQVQQPFDLRCDALIRVCLLRVSADDQVLVLTLQHIIADAWSMNLLVEELFQRYAAACAGREPKLAVPALCYGDFAAWQRQWLASGEGERQLGYWVAQLGAEQPVLELPCDRPRPAVQSFRGARHDFTLPQALCAALTQLAQAQGVTMFTLLLTAWQALLYRYTGQTDIRIGVPVANRNREETEGLIGFFVNTQVLRAEVDGLASFGELLKQVRDTVLQAQDHQDLPFEQLVEALHPERSLSVNPLFQVMFNHQVSAPLASQQLPGVELEEVDWAAQQTHFDLTLNTSERPDGLHGALVYATDLFDEARMARMAADWQRLLEGVVEDSEQLVAHLPVLPASQLARFAEWNTQAPAYAGPLVHEHIAGWAARTPDAIALVCGTRQLSFAALDCQANRLAHALIARGVGPESKVAVLLERGIELPLALLAVLKAGAAYVPLDPEYPRQRLEYLLDDCAMGLLLTQTSLVSAVPPGFAEQMLVLDELDLANHPADPPVVALSGDNLAYVIYTSGSTGQPKGVGVTHGPLAMHCAAIGERYAMSSTDCELHFMSFAFDGAHERWLTALGHGARLLLRDNHLWTPAHTYAQMHLHQVSVAAFPPAYLQQLAEHGERDGNPPSVRVYCFGGDAVSEALFEQAQRALRPTFIINGYGPTETVVTPLLWKADSATGCGAAYAPIGARVGNRTAHVLDDNLQQVSCSQPGELYLGGEGIARGYLGRPGLTAERFIPDPFGAPGTRLYRSGDRVSQRECGVVDYLGRVDHQVKIRGFRIELGEIESRLLAEAGVRDALVQARSLAAGKQLVAYLLPSDSSLDDAGKSRLREQLKSSLKQHLASYMIPAHWVFLQQFPLTPNAKVDRKALPDPVASEQVAYLAPQSALQQQLAEVWQQVLGVTQVGLDDNFFELGGHSLLATQVTAQLQLKLSINVPLEKLFMAASLADYAEAVERCRPTQVSDDLSEMHDFIAELEAN</sequence>
<dbReference type="InterPro" id="IPR025110">
    <property type="entry name" value="AMP-bd_C"/>
</dbReference>
<dbReference type="InterPro" id="IPR036736">
    <property type="entry name" value="ACP-like_sf"/>
</dbReference>
<evidence type="ECO:0000256" key="1">
    <source>
        <dbReference type="ARBA" id="ARBA00001957"/>
    </source>
</evidence>
<dbReference type="EMBL" id="JBBHLC010000140">
    <property type="protein sequence ID" value="MEJ5866045.1"/>
    <property type="molecule type" value="Genomic_DNA"/>
</dbReference>
<dbReference type="PROSITE" id="PS00455">
    <property type="entry name" value="AMP_BINDING"/>
    <property type="match status" value="1"/>
</dbReference>
<dbReference type="Proteomes" id="UP001380290">
    <property type="component" value="Unassembled WGS sequence"/>
</dbReference>
<keyword evidence="3" id="KW-0597">Phosphoprotein</keyword>
<keyword evidence="2" id="KW-0596">Phosphopantetheine</keyword>
<organism evidence="5 6">
    <name type="scientific">Pseudomonas farsensis</name>
    <dbReference type="NCBI Taxonomy" id="2745492"/>
    <lineage>
        <taxon>Bacteria</taxon>
        <taxon>Pseudomonadati</taxon>
        <taxon>Pseudomonadota</taxon>
        <taxon>Gammaproteobacteria</taxon>
        <taxon>Pseudomonadales</taxon>
        <taxon>Pseudomonadaceae</taxon>
        <taxon>Pseudomonas</taxon>
    </lineage>
</organism>
<evidence type="ECO:0000259" key="4">
    <source>
        <dbReference type="PROSITE" id="PS50075"/>
    </source>
</evidence>
<dbReference type="InterPro" id="IPR023213">
    <property type="entry name" value="CAT-like_dom_sf"/>
</dbReference>
<dbReference type="Gene3D" id="2.30.38.10">
    <property type="entry name" value="Luciferase, Domain 3"/>
    <property type="match status" value="1"/>
</dbReference>
<name>A0ABU8QZE8_9PSED</name>
<evidence type="ECO:0000313" key="5">
    <source>
        <dbReference type="EMBL" id="MEJ5866045.1"/>
    </source>
</evidence>
<dbReference type="PROSITE" id="PS00012">
    <property type="entry name" value="PHOSPHOPANTETHEINE"/>
    <property type="match status" value="1"/>
</dbReference>
<dbReference type="Gene3D" id="3.30.559.30">
    <property type="entry name" value="Nonribosomal peptide synthetase, condensation domain"/>
    <property type="match status" value="1"/>
</dbReference>
<dbReference type="SUPFAM" id="SSF47336">
    <property type="entry name" value="ACP-like"/>
    <property type="match status" value="1"/>
</dbReference>
<dbReference type="Gene3D" id="3.30.300.30">
    <property type="match status" value="1"/>
</dbReference>
<dbReference type="Gene3D" id="1.10.1200.10">
    <property type="entry name" value="ACP-like"/>
    <property type="match status" value="1"/>
</dbReference>
<dbReference type="PANTHER" id="PTHR45527">
    <property type="entry name" value="NONRIBOSOMAL PEPTIDE SYNTHETASE"/>
    <property type="match status" value="1"/>
</dbReference>
<keyword evidence="6" id="KW-1185">Reference proteome</keyword>
<reference evidence="5 6" key="1">
    <citation type="submission" date="2024-02" db="EMBL/GenBank/DDBJ databases">
        <title>Identification of pathogenicity and growth-promoting function of Pseudomonas putida variant.</title>
        <authorList>
            <person name="Sun J."/>
        </authorList>
    </citation>
    <scope>NUCLEOTIDE SEQUENCE [LARGE SCALE GENOMIC DNA]</scope>
    <source>
        <strain evidence="5 6">A03</strain>
    </source>
</reference>
<accession>A0ABU8QZE8</accession>
<feature type="domain" description="Carrier" evidence="4">
    <location>
        <begin position="1017"/>
        <end position="1092"/>
    </location>
</feature>
<dbReference type="CDD" id="cd19531">
    <property type="entry name" value="LCL_NRPS-like"/>
    <property type="match status" value="1"/>
</dbReference>
<dbReference type="Pfam" id="PF00550">
    <property type="entry name" value="PP-binding"/>
    <property type="match status" value="1"/>
</dbReference>
<dbReference type="NCBIfam" id="TIGR01733">
    <property type="entry name" value="AA-adenyl-dom"/>
    <property type="match status" value="1"/>
</dbReference>
<evidence type="ECO:0000256" key="2">
    <source>
        <dbReference type="ARBA" id="ARBA00022450"/>
    </source>
</evidence>
<proteinExistence type="predicted"/>
<dbReference type="SUPFAM" id="SSF52777">
    <property type="entry name" value="CoA-dependent acyltransferases"/>
    <property type="match status" value="2"/>
</dbReference>
<dbReference type="PANTHER" id="PTHR45527:SF1">
    <property type="entry name" value="FATTY ACID SYNTHASE"/>
    <property type="match status" value="1"/>
</dbReference>